<feature type="domain" description="F-box" evidence="1">
    <location>
        <begin position="19"/>
        <end position="61"/>
    </location>
</feature>
<dbReference type="AlphaFoldDB" id="A0A1W0W1U5"/>
<gene>
    <name evidence="3" type="ORF">SORBI_3002G018600</name>
</gene>
<dbReference type="OrthoDB" id="693671at2759"/>
<name>A0A1W0W1U5_SORBI</name>
<dbReference type="InterPro" id="IPR036047">
    <property type="entry name" value="F-box-like_dom_sf"/>
</dbReference>
<reference evidence="4" key="2">
    <citation type="journal article" date="2018" name="Plant J.">
        <title>The Sorghum bicolor reference genome: improved assembly, gene annotations, a transcriptome atlas, and signatures of genome organization.</title>
        <authorList>
            <person name="McCormick R.F."/>
            <person name="Truong S.K."/>
            <person name="Sreedasyam A."/>
            <person name="Jenkins J."/>
            <person name="Shu S."/>
            <person name="Sims D."/>
            <person name="Kennedy M."/>
            <person name="Amirebrahimi M."/>
            <person name="Weers B.D."/>
            <person name="McKinley B."/>
            <person name="Mattison A."/>
            <person name="Morishige D.T."/>
            <person name="Grimwood J."/>
            <person name="Schmutz J."/>
            <person name="Mullet J.E."/>
        </authorList>
    </citation>
    <scope>NUCLEOTIDE SEQUENCE [LARGE SCALE GENOMIC DNA]</scope>
    <source>
        <strain evidence="4">cv. BTx623</strain>
    </source>
</reference>
<dbReference type="Gramene" id="OQU88364">
    <property type="protein sequence ID" value="OQU88364"/>
    <property type="gene ID" value="SORBI_3002G018600"/>
</dbReference>
<sequence>MARRRRRQRQRQQQRWEPELNEDVTAEILLRIPPDEPAHLFRASVVCKLWLRVASDPAFLRRYRDFHRGAPLLGFFYNPDSSGPFPGFLYNPDSAASWRPQPRHGKGCARCVYDCRHGRVLLGEISRSKLVVWDPFSNHCEELQAPSSLCPFQSNAVVLCAEPGCNHHSCRGGRFRVVCLSINDPDCTTLHAHVYSSESRSWSTPAPAQLAGIHYFDMKRAALIGDGIYCTIDHGHRILKYDLVEHRLSLIGMPSLYGNDPVLMQNEDGSLGIACVLGSRLHLWSTMVNAEGVAGWVEKRVILPEGVISFEANVIGFAEGVEVFFISTVVGAFTFELKSGRVRKVSEHTGYCGITPFISFFTPDVAGKLLIFRDFFDARSWLQQMDKIIGGQIMKGKWTNS</sequence>
<dbReference type="PANTHER" id="PTHR32133">
    <property type="entry name" value="OS07G0120400 PROTEIN"/>
    <property type="match status" value="1"/>
</dbReference>
<dbReference type="InterPro" id="IPR056594">
    <property type="entry name" value="AT5G49610-like_b-prop"/>
</dbReference>
<reference evidence="3 4" key="1">
    <citation type="journal article" date="2009" name="Nature">
        <title>The Sorghum bicolor genome and the diversification of grasses.</title>
        <authorList>
            <person name="Paterson A.H."/>
            <person name="Bowers J.E."/>
            <person name="Bruggmann R."/>
            <person name="Dubchak I."/>
            <person name="Grimwood J."/>
            <person name="Gundlach H."/>
            <person name="Haberer G."/>
            <person name="Hellsten U."/>
            <person name="Mitros T."/>
            <person name="Poliakov A."/>
            <person name="Schmutz J."/>
            <person name="Spannagl M."/>
            <person name="Tang H."/>
            <person name="Wang X."/>
            <person name="Wicker T."/>
            <person name="Bharti A.K."/>
            <person name="Chapman J."/>
            <person name="Feltus F.A."/>
            <person name="Gowik U."/>
            <person name="Grigoriev I.V."/>
            <person name="Lyons E."/>
            <person name="Maher C.A."/>
            <person name="Martis M."/>
            <person name="Narechania A."/>
            <person name="Otillar R.P."/>
            <person name="Penning B.W."/>
            <person name="Salamov A.A."/>
            <person name="Wang Y."/>
            <person name="Zhang L."/>
            <person name="Carpita N.C."/>
            <person name="Freeling M."/>
            <person name="Gingle A.R."/>
            <person name="Hash C.T."/>
            <person name="Keller B."/>
            <person name="Klein P."/>
            <person name="Kresovich S."/>
            <person name="McCann M.C."/>
            <person name="Ming R."/>
            <person name="Peterson D.G."/>
            <person name="Mehboob-ur-Rahman"/>
            <person name="Ware D."/>
            <person name="Westhoff P."/>
            <person name="Mayer K.F."/>
            <person name="Messing J."/>
            <person name="Rokhsar D.S."/>
        </authorList>
    </citation>
    <scope>NUCLEOTIDE SEQUENCE [LARGE SCALE GENOMIC DNA]</scope>
    <source>
        <strain evidence="4">cv. BTx623</strain>
    </source>
</reference>
<evidence type="ECO:0008006" key="5">
    <source>
        <dbReference type="Google" id="ProtNLM"/>
    </source>
</evidence>
<dbReference type="EMBL" id="CM000761">
    <property type="protein sequence ID" value="OQU88364.1"/>
    <property type="molecule type" value="Genomic_DNA"/>
</dbReference>
<dbReference type="eggNOG" id="ENOG502RRTV">
    <property type="taxonomic scope" value="Eukaryota"/>
</dbReference>
<evidence type="ECO:0000313" key="3">
    <source>
        <dbReference type="EMBL" id="OQU88364.1"/>
    </source>
</evidence>
<accession>A0A1W0W1U5</accession>
<dbReference type="SUPFAM" id="SSF81383">
    <property type="entry name" value="F-box domain"/>
    <property type="match status" value="1"/>
</dbReference>
<dbReference type="Proteomes" id="UP000000768">
    <property type="component" value="Chromosome 2"/>
</dbReference>
<dbReference type="ExpressionAtlas" id="A0A1W0W1U5">
    <property type="expression patterns" value="baseline"/>
</dbReference>
<protein>
    <recommendedName>
        <fullName evidence="5">F-box domain-containing protein</fullName>
    </recommendedName>
</protein>
<dbReference type="InterPro" id="IPR001810">
    <property type="entry name" value="F-box_dom"/>
</dbReference>
<dbReference type="InParanoid" id="A0A1W0W1U5"/>
<evidence type="ECO:0000259" key="1">
    <source>
        <dbReference type="Pfam" id="PF00646"/>
    </source>
</evidence>
<keyword evidence="4" id="KW-1185">Reference proteome</keyword>
<dbReference type="Pfam" id="PF23635">
    <property type="entry name" value="Beta-prop_AT5G49610-like"/>
    <property type="match status" value="1"/>
</dbReference>
<organism evidence="3 4">
    <name type="scientific">Sorghum bicolor</name>
    <name type="common">Sorghum</name>
    <name type="synonym">Sorghum vulgare</name>
    <dbReference type="NCBI Taxonomy" id="4558"/>
    <lineage>
        <taxon>Eukaryota</taxon>
        <taxon>Viridiplantae</taxon>
        <taxon>Streptophyta</taxon>
        <taxon>Embryophyta</taxon>
        <taxon>Tracheophyta</taxon>
        <taxon>Spermatophyta</taxon>
        <taxon>Magnoliopsida</taxon>
        <taxon>Liliopsida</taxon>
        <taxon>Poales</taxon>
        <taxon>Poaceae</taxon>
        <taxon>PACMAD clade</taxon>
        <taxon>Panicoideae</taxon>
        <taxon>Andropogonodae</taxon>
        <taxon>Andropogoneae</taxon>
        <taxon>Sorghinae</taxon>
        <taxon>Sorghum</taxon>
    </lineage>
</organism>
<dbReference type="Pfam" id="PF00646">
    <property type="entry name" value="F-box"/>
    <property type="match status" value="1"/>
</dbReference>
<dbReference type="PANTHER" id="PTHR32133:SF291">
    <property type="entry name" value="F-BOX DOMAIN-CONTAINING PROTEIN"/>
    <property type="match status" value="1"/>
</dbReference>
<evidence type="ECO:0000259" key="2">
    <source>
        <dbReference type="Pfam" id="PF23635"/>
    </source>
</evidence>
<evidence type="ECO:0000313" key="4">
    <source>
        <dbReference type="Proteomes" id="UP000000768"/>
    </source>
</evidence>
<dbReference type="Gene3D" id="1.20.1280.50">
    <property type="match status" value="1"/>
</dbReference>
<proteinExistence type="predicted"/>
<feature type="domain" description="F-box protein AT5G49610-like beta-propeller" evidence="2">
    <location>
        <begin position="112"/>
        <end position="346"/>
    </location>
</feature>